<accession>A0A9D0Z059</accession>
<feature type="domain" description="LysM" evidence="1">
    <location>
        <begin position="159"/>
        <end position="202"/>
    </location>
</feature>
<reference evidence="2" key="2">
    <citation type="journal article" date="2021" name="PeerJ">
        <title>Extensive microbial diversity within the chicken gut microbiome revealed by metagenomics and culture.</title>
        <authorList>
            <person name="Gilroy R."/>
            <person name="Ravi A."/>
            <person name="Getino M."/>
            <person name="Pursley I."/>
            <person name="Horton D.L."/>
            <person name="Alikhan N.F."/>
            <person name="Baker D."/>
            <person name="Gharbi K."/>
            <person name="Hall N."/>
            <person name="Watson M."/>
            <person name="Adriaenssens E.M."/>
            <person name="Foster-Nyarko E."/>
            <person name="Jarju S."/>
            <person name="Secka A."/>
            <person name="Antonio M."/>
            <person name="Oren A."/>
            <person name="Chaudhuri R.R."/>
            <person name="La Ragione R."/>
            <person name="Hildebrand F."/>
            <person name="Pallen M.J."/>
        </authorList>
    </citation>
    <scope>NUCLEOTIDE SEQUENCE</scope>
    <source>
        <strain evidence="2">CHK165-10780</strain>
    </source>
</reference>
<dbReference type="PROSITE" id="PS51782">
    <property type="entry name" value="LYSM"/>
    <property type="match status" value="5"/>
</dbReference>
<proteinExistence type="predicted"/>
<feature type="domain" description="LysM" evidence="1">
    <location>
        <begin position="2"/>
        <end position="45"/>
    </location>
</feature>
<dbReference type="PANTHER" id="PTHR33734:SF22">
    <property type="entry name" value="MEMBRANE-BOUND LYTIC MUREIN TRANSGLYCOSYLASE D"/>
    <property type="match status" value="1"/>
</dbReference>
<dbReference type="SUPFAM" id="SSF54106">
    <property type="entry name" value="LysM domain"/>
    <property type="match status" value="5"/>
</dbReference>
<evidence type="ECO:0000313" key="2">
    <source>
        <dbReference type="EMBL" id="HIQ65279.1"/>
    </source>
</evidence>
<feature type="domain" description="LysM" evidence="1">
    <location>
        <begin position="51"/>
        <end position="94"/>
    </location>
</feature>
<protein>
    <submittedName>
        <fullName evidence="2">LysM peptidoglycan-binding domain-containing protein</fullName>
    </submittedName>
</protein>
<reference evidence="2" key="1">
    <citation type="submission" date="2020-10" db="EMBL/GenBank/DDBJ databases">
        <authorList>
            <person name="Gilroy R."/>
        </authorList>
    </citation>
    <scope>NUCLEOTIDE SEQUENCE</scope>
    <source>
        <strain evidence="2">CHK165-10780</strain>
    </source>
</reference>
<comment type="caution">
    <text evidence="2">The sequence shown here is derived from an EMBL/GenBank/DDBJ whole genome shotgun (WGS) entry which is preliminary data.</text>
</comment>
<sequence length="268" mass="29201">MRTYTVQRGDTLYGISKQFGVSVSEIKRLNNLTSDAITVGDVLQIPTTGNTTYTVQRGDSLYSIARLYNTTVDAIKQFNGLTSDLLSIGMVLQIPALDGNDSSGYVNYTVKKGDSLYSIAKSFDTTVSEIMSFNNLSSTVLSIGQVLKIPTMETGQNYSVYLVQKGDTLYSIANQYGITVSELKALNHLTSDQLSIGMMLKVPGTGVILECYGTNYTEPTYITHTVVKGDNLYSLASRYGVSVDSIKRLNNLTSNLLSIGQVLKIKEA</sequence>
<dbReference type="AlphaFoldDB" id="A0A9D0Z059"/>
<dbReference type="Gene3D" id="3.10.350.10">
    <property type="entry name" value="LysM domain"/>
    <property type="match status" value="5"/>
</dbReference>
<dbReference type="Pfam" id="PF01476">
    <property type="entry name" value="LysM"/>
    <property type="match status" value="5"/>
</dbReference>
<dbReference type="PANTHER" id="PTHR33734">
    <property type="entry name" value="LYSM DOMAIN-CONTAINING GPI-ANCHORED PROTEIN 2"/>
    <property type="match status" value="1"/>
</dbReference>
<dbReference type="Proteomes" id="UP000886725">
    <property type="component" value="Unassembled WGS sequence"/>
</dbReference>
<gene>
    <name evidence="2" type="ORF">IAC85_06035</name>
</gene>
<feature type="domain" description="LysM" evidence="1">
    <location>
        <begin position="222"/>
        <end position="265"/>
    </location>
</feature>
<name>A0A9D0Z059_9FIRM</name>
<dbReference type="InterPro" id="IPR018392">
    <property type="entry name" value="LysM"/>
</dbReference>
<evidence type="ECO:0000313" key="3">
    <source>
        <dbReference type="Proteomes" id="UP000886725"/>
    </source>
</evidence>
<dbReference type="SMART" id="SM00257">
    <property type="entry name" value="LysM"/>
    <property type="match status" value="5"/>
</dbReference>
<evidence type="ECO:0000259" key="1">
    <source>
        <dbReference type="PROSITE" id="PS51782"/>
    </source>
</evidence>
<dbReference type="InterPro" id="IPR036779">
    <property type="entry name" value="LysM_dom_sf"/>
</dbReference>
<feature type="domain" description="LysM" evidence="1">
    <location>
        <begin position="106"/>
        <end position="149"/>
    </location>
</feature>
<dbReference type="CDD" id="cd00118">
    <property type="entry name" value="LysM"/>
    <property type="match status" value="5"/>
</dbReference>
<dbReference type="EMBL" id="DVFU01000114">
    <property type="protein sequence ID" value="HIQ65279.1"/>
    <property type="molecule type" value="Genomic_DNA"/>
</dbReference>
<organism evidence="2 3">
    <name type="scientific">Candidatus Faecenecus gallistercoris</name>
    <dbReference type="NCBI Taxonomy" id="2840793"/>
    <lineage>
        <taxon>Bacteria</taxon>
        <taxon>Bacillati</taxon>
        <taxon>Bacillota</taxon>
        <taxon>Bacillota incertae sedis</taxon>
        <taxon>Candidatus Faecenecus</taxon>
    </lineage>
</organism>